<dbReference type="OrthoDB" id="3440029at2759"/>
<evidence type="ECO:0000313" key="3">
    <source>
        <dbReference type="Proteomes" id="UP000184330"/>
    </source>
</evidence>
<dbReference type="STRING" id="576137.A0A1L7WWE6"/>
<reference evidence="2 3" key="1">
    <citation type="submission" date="2016-03" db="EMBL/GenBank/DDBJ databases">
        <authorList>
            <person name="Ploux O."/>
        </authorList>
    </citation>
    <scope>NUCLEOTIDE SEQUENCE [LARGE SCALE GENOMIC DNA]</scope>
    <source>
        <strain evidence="2 3">UAMH 11012</strain>
    </source>
</reference>
<organism evidence="2 3">
    <name type="scientific">Phialocephala subalpina</name>
    <dbReference type="NCBI Taxonomy" id="576137"/>
    <lineage>
        <taxon>Eukaryota</taxon>
        <taxon>Fungi</taxon>
        <taxon>Dikarya</taxon>
        <taxon>Ascomycota</taxon>
        <taxon>Pezizomycotina</taxon>
        <taxon>Leotiomycetes</taxon>
        <taxon>Helotiales</taxon>
        <taxon>Mollisiaceae</taxon>
        <taxon>Phialocephala</taxon>
        <taxon>Phialocephala fortinii species complex</taxon>
    </lineage>
</organism>
<dbReference type="PANTHER" id="PTHR45725">
    <property type="entry name" value="FORMIN HOMOLOGY 2 FAMILY MEMBER"/>
    <property type="match status" value="1"/>
</dbReference>
<gene>
    <name evidence="2" type="ORF">PAC_06983</name>
</gene>
<feature type="compositionally biased region" description="Low complexity" evidence="1">
    <location>
        <begin position="288"/>
        <end position="314"/>
    </location>
</feature>
<name>A0A1L7WWE6_9HELO</name>
<feature type="compositionally biased region" description="Low complexity" evidence="1">
    <location>
        <begin position="44"/>
        <end position="59"/>
    </location>
</feature>
<feature type="region of interest" description="Disordered" evidence="1">
    <location>
        <begin position="219"/>
        <end position="386"/>
    </location>
</feature>
<dbReference type="PANTHER" id="PTHR45725:SF1">
    <property type="entry name" value="DISHEVELLED ASSOCIATED ACTIVATOR OF MORPHOGENESIS, ISOFORM D"/>
    <property type="match status" value="1"/>
</dbReference>
<feature type="compositionally biased region" description="Polar residues" evidence="1">
    <location>
        <begin position="538"/>
        <end position="552"/>
    </location>
</feature>
<dbReference type="AlphaFoldDB" id="A0A1L7WWE6"/>
<feature type="compositionally biased region" description="Basic residues" evidence="1">
    <location>
        <begin position="320"/>
        <end position="340"/>
    </location>
</feature>
<proteinExistence type="predicted"/>
<feature type="compositionally biased region" description="Polar residues" evidence="1">
    <location>
        <begin position="595"/>
        <end position="606"/>
    </location>
</feature>
<dbReference type="InterPro" id="IPR051425">
    <property type="entry name" value="Formin_Homology"/>
</dbReference>
<keyword evidence="3" id="KW-1185">Reference proteome</keyword>
<feature type="compositionally biased region" description="Pro residues" evidence="1">
    <location>
        <begin position="222"/>
        <end position="238"/>
    </location>
</feature>
<accession>A0A1L7WWE6</accession>
<evidence type="ECO:0000256" key="1">
    <source>
        <dbReference type="SAM" id="MobiDB-lite"/>
    </source>
</evidence>
<dbReference type="EMBL" id="FJOG01000009">
    <property type="protein sequence ID" value="CZR57094.1"/>
    <property type="molecule type" value="Genomic_DNA"/>
</dbReference>
<feature type="compositionally biased region" description="Basic and acidic residues" evidence="1">
    <location>
        <begin position="502"/>
        <end position="537"/>
    </location>
</feature>
<feature type="compositionally biased region" description="Basic and acidic residues" evidence="1">
    <location>
        <begin position="555"/>
        <end position="574"/>
    </location>
</feature>
<feature type="compositionally biased region" description="Basic residues" evidence="1">
    <location>
        <begin position="266"/>
        <end position="280"/>
    </location>
</feature>
<feature type="compositionally biased region" description="Basic residues" evidence="1">
    <location>
        <begin position="364"/>
        <end position="373"/>
    </location>
</feature>
<feature type="region of interest" description="Disordered" evidence="1">
    <location>
        <begin position="1"/>
        <end position="59"/>
    </location>
</feature>
<feature type="compositionally biased region" description="Pro residues" evidence="1">
    <location>
        <begin position="1"/>
        <end position="35"/>
    </location>
</feature>
<sequence>MANNGGPPPPPPPIIRPPGQFPMGQRPPQPPPGARPPSAGAHGQRPPQMQMHQGPMQLPPKIIQQSSRIRDITPQKLLTEADCLQKLTEYKAFSIRKVPALSPKEKPSWARAEVTEDIKKQVKKLGEKGKSIAEKRAALAQFQQGQVTALLDDLASKEFDRNFEWSLVQMDRIEKEVSSSRPGKKVFETAVMILYVKRAPLPGLNAVMLFQNIEKRRMESLRPPPPPEQQRPPPPPPHPEQRPPSAHGMRPGGEGPMFVTMEKGGHPKSPKSPRPRHRDRRYHDESDSGSSDSYDTASESGSEASSSLDTSISSRSDERHRRRRNSRTATRSHSRHRPKPKYLLDDRIVSPEPGRASEAYGVPHHPHNPHNPHHQQPPQRPYVPDVPRMVPAMDAVASAYQAGKEDAMAERFGERIQSPVSPQPVIIERIIERPPIERVIERPPIERIVESPRAVVSYSRLPERPRFAEPRYVEERYVDDRDIRSQEDEFLIRRREMEDEAFLRQERQRREAEEYIDRRPLERPEIIRPLDRPDIFNRRQSYSFRGDSSPSPTREYFDRRPSEPREYRRPEPPRRVFSQPTAHPFAQTLPRRYPPSTSSGGYTDGW</sequence>
<dbReference type="Proteomes" id="UP000184330">
    <property type="component" value="Unassembled WGS sequence"/>
</dbReference>
<feature type="region of interest" description="Disordered" evidence="1">
    <location>
        <begin position="502"/>
        <end position="606"/>
    </location>
</feature>
<protein>
    <submittedName>
        <fullName evidence="2">Uncharacterized protein</fullName>
    </submittedName>
</protein>
<evidence type="ECO:0000313" key="2">
    <source>
        <dbReference type="EMBL" id="CZR57094.1"/>
    </source>
</evidence>